<feature type="transmembrane region" description="Helical" evidence="2">
    <location>
        <begin position="302"/>
        <end position="321"/>
    </location>
</feature>
<evidence type="ECO:0000313" key="4">
    <source>
        <dbReference type="EMBL" id="RYU12700.1"/>
    </source>
</evidence>
<keyword evidence="5" id="KW-1185">Reference proteome</keyword>
<feature type="compositionally biased region" description="Low complexity" evidence="1">
    <location>
        <begin position="257"/>
        <end position="285"/>
    </location>
</feature>
<feature type="region of interest" description="Disordered" evidence="1">
    <location>
        <begin position="255"/>
        <end position="293"/>
    </location>
</feature>
<evidence type="ECO:0000256" key="3">
    <source>
        <dbReference type="SAM" id="SignalP"/>
    </source>
</evidence>
<evidence type="ECO:0000313" key="5">
    <source>
        <dbReference type="Proteomes" id="UP000291189"/>
    </source>
</evidence>
<feature type="chain" id="PRO_5039269109" description="Esterase-like activity of phytase family protein" evidence="3">
    <location>
        <begin position="18"/>
        <end position="326"/>
    </location>
</feature>
<gene>
    <name evidence="4" type="ORF">ETU37_06885</name>
</gene>
<name>A0A4Q5J2A7_9ACTN</name>
<dbReference type="RefSeq" id="WP_129986519.1">
    <property type="nucleotide sequence ID" value="NZ_SDPU01000020.1"/>
</dbReference>
<keyword evidence="3" id="KW-0732">Signal</keyword>
<dbReference type="OrthoDB" id="9801244at2"/>
<evidence type="ECO:0000256" key="2">
    <source>
        <dbReference type="SAM" id="Phobius"/>
    </source>
</evidence>
<keyword evidence="2" id="KW-0472">Membrane</keyword>
<feature type="signal peptide" evidence="3">
    <location>
        <begin position="1"/>
        <end position="17"/>
    </location>
</feature>
<keyword evidence="2" id="KW-0812">Transmembrane</keyword>
<dbReference type="Proteomes" id="UP000291189">
    <property type="component" value="Unassembled WGS sequence"/>
</dbReference>
<organism evidence="4 5">
    <name type="scientific">Nocardioides iriomotensis</name>
    <dbReference type="NCBI Taxonomy" id="715784"/>
    <lineage>
        <taxon>Bacteria</taxon>
        <taxon>Bacillati</taxon>
        <taxon>Actinomycetota</taxon>
        <taxon>Actinomycetes</taxon>
        <taxon>Propionibacteriales</taxon>
        <taxon>Nocardioidaceae</taxon>
        <taxon>Nocardioides</taxon>
    </lineage>
</organism>
<dbReference type="SUPFAM" id="SSF63829">
    <property type="entry name" value="Calcium-dependent phosphotriesterase"/>
    <property type="match status" value="1"/>
</dbReference>
<dbReference type="AlphaFoldDB" id="A0A4Q5J2A7"/>
<protein>
    <recommendedName>
        <fullName evidence="6">Esterase-like activity of phytase family protein</fullName>
    </recommendedName>
</protein>
<comment type="caution">
    <text evidence="4">The sequence shown here is derived from an EMBL/GenBank/DDBJ whole genome shotgun (WGS) entry which is preliminary data.</text>
</comment>
<reference evidence="4 5" key="1">
    <citation type="submission" date="2019-01" db="EMBL/GenBank/DDBJ databases">
        <title>Nocardioides guangzhouensis sp. nov., an actinobacterium isolated from soil.</title>
        <authorList>
            <person name="Fu Y."/>
            <person name="Cai Y."/>
            <person name="Lin Z."/>
            <person name="Chen P."/>
        </authorList>
    </citation>
    <scope>NUCLEOTIDE SEQUENCE [LARGE SCALE GENOMIC DNA]</scope>
    <source>
        <strain evidence="4 5">NBRC 105384</strain>
    </source>
</reference>
<sequence length="326" mass="33600">MTGFSSAAAAAAGLVVAAVPSSVLFTFDDPEIAESSGLVDAGSVVYTVNDSGSGPVLYGVDPASGRTTTRTTYTTDEVVDVEALAPGRGGTVWVGDVGDNGADRDTVALYRVRPGSGGAQRLDLRYPDGPRDAEAVLAHPRTGQLFVVSKNVFGGTVYAVPAGARPGTVTTMRRFAQVPGLVTDGAFLPDGEHVVLRGYGSATVLTFPAFEVSGTVNLPEQRQGEAVAVGRDGRVLLSSEGVGTDVLQVRLPARLTADPATSPRPSPSASGSASPSADVPDAPAAQEPRDGRRGIWSHPLAAAARVLMGVVLLGALGLTWWRLRRR</sequence>
<dbReference type="EMBL" id="SDPU01000020">
    <property type="protein sequence ID" value="RYU12700.1"/>
    <property type="molecule type" value="Genomic_DNA"/>
</dbReference>
<evidence type="ECO:0008006" key="6">
    <source>
        <dbReference type="Google" id="ProtNLM"/>
    </source>
</evidence>
<accession>A0A4Q5J2A7</accession>
<keyword evidence="2" id="KW-1133">Transmembrane helix</keyword>
<evidence type="ECO:0000256" key="1">
    <source>
        <dbReference type="SAM" id="MobiDB-lite"/>
    </source>
</evidence>
<proteinExistence type="predicted"/>